<dbReference type="PROSITE" id="PS51724">
    <property type="entry name" value="SPOR"/>
    <property type="match status" value="1"/>
</dbReference>
<dbReference type="InterPro" id="IPR036680">
    <property type="entry name" value="SPOR-like_sf"/>
</dbReference>
<name>A0A7X0MTR0_9GAMM</name>
<feature type="region of interest" description="Disordered" evidence="1">
    <location>
        <begin position="421"/>
        <end position="441"/>
    </location>
</feature>
<accession>A0A7X0MTR0</accession>
<dbReference type="SUPFAM" id="SSF52540">
    <property type="entry name" value="P-loop containing nucleoside triphosphate hydrolases"/>
    <property type="match status" value="1"/>
</dbReference>
<comment type="caution">
    <text evidence="3">The sequence shown here is derived from an EMBL/GenBank/DDBJ whole genome shotgun (WGS) entry which is preliminary data.</text>
</comment>
<dbReference type="Gene3D" id="3.40.50.300">
    <property type="entry name" value="P-loop containing nucleotide triphosphate hydrolases"/>
    <property type="match status" value="1"/>
</dbReference>
<sequence>MDTLAEYLDYYGFNSEPFVGQGGFFSTAERAEVLDQIEHWCDFGAGIIVLEGPEGVGKTAVLQELARRCGDGALISQLDGPVLAGLDQMLMLLAAELGADLIEGQTSGAMLGHLRKHLKNAAQPMFVLVDQAHNLDDRALLALMGLLQGQQPGEGNLNIVAFAERGLAERLRKFDVADVIVNQKELGPLNESELASYIHQQLASVDYDGPELFSDLELKELYRASRGFPAEVDVLAQNLLVNRLYSSSLKNKGFPIWHLVGVGALMASLGTAYIYRDTIQAMWSQTEADVAVAESNTGAVEKGGEAKRGDNDRARSQELFSSADQAPKASEQAPSSLESADAMADTENLINEALTPSEPLIKSTEKPTSNEQVAQLNEARKVPDSIATEVVTDTAAESSPPVEQVDIGAQTSNVLAGVEGRDVSEPASIEPQADTQASEVAPGLNTDEAGKAEAIALADVNELNDSAVDYSSYSEDQLALLGMDPGFDLSVFTEDEQYLLRLPDSAYVLQLISVRTPEQVEKFLRVQPNRDELKIFNRENNGKSWYVIVQPGFDTWESVQAAQERLPSRRRSGGAWARSLKIIKADIRSFRGI</sequence>
<feature type="region of interest" description="Disordered" evidence="1">
    <location>
        <begin position="353"/>
        <end position="381"/>
    </location>
</feature>
<dbReference type="RefSeq" id="WP_166853117.1">
    <property type="nucleotide sequence ID" value="NZ_JAAONY010000001.1"/>
</dbReference>
<evidence type="ECO:0000313" key="4">
    <source>
        <dbReference type="Proteomes" id="UP000528457"/>
    </source>
</evidence>
<dbReference type="Pfam" id="PF13401">
    <property type="entry name" value="AAA_22"/>
    <property type="match status" value="1"/>
</dbReference>
<dbReference type="PANTHER" id="PTHR35894">
    <property type="entry name" value="GENERAL SECRETION PATHWAY PROTEIN A-RELATED"/>
    <property type="match status" value="1"/>
</dbReference>
<reference evidence="3 4" key="1">
    <citation type="submission" date="2020-08" db="EMBL/GenBank/DDBJ databases">
        <title>Genomic Encyclopedia of Type Strains, Phase IV (KMG-IV): sequencing the most valuable type-strain genomes for metagenomic binning, comparative biology and taxonomic classification.</title>
        <authorList>
            <person name="Goeker M."/>
        </authorList>
    </citation>
    <scope>NUCLEOTIDE SEQUENCE [LARGE SCALE GENOMIC DNA]</scope>
    <source>
        <strain evidence="3 4">DSM 22368</strain>
    </source>
</reference>
<protein>
    <submittedName>
        <fullName evidence="3">DamX protein</fullName>
    </submittedName>
</protein>
<feature type="region of interest" description="Disordered" evidence="1">
    <location>
        <begin position="295"/>
        <end position="340"/>
    </location>
</feature>
<keyword evidence="4" id="KW-1185">Reference proteome</keyword>
<feature type="compositionally biased region" description="Basic and acidic residues" evidence="1">
    <location>
        <begin position="302"/>
        <end position="316"/>
    </location>
</feature>
<organism evidence="3 4">
    <name type="scientific">Pseudoteredinibacter isoporae</name>
    <dbReference type="NCBI Taxonomy" id="570281"/>
    <lineage>
        <taxon>Bacteria</taxon>
        <taxon>Pseudomonadati</taxon>
        <taxon>Pseudomonadota</taxon>
        <taxon>Gammaproteobacteria</taxon>
        <taxon>Cellvibrionales</taxon>
        <taxon>Cellvibrionaceae</taxon>
        <taxon>Pseudoteredinibacter</taxon>
    </lineage>
</organism>
<feature type="compositionally biased region" description="Polar residues" evidence="1">
    <location>
        <begin position="366"/>
        <end position="375"/>
    </location>
</feature>
<evidence type="ECO:0000313" key="3">
    <source>
        <dbReference type="EMBL" id="MBB6519796.1"/>
    </source>
</evidence>
<dbReference type="InterPro" id="IPR027417">
    <property type="entry name" value="P-loop_NTPase"/>
</dbReference>
<dbReference type="InterPro" id="IPR052026">
    <property type="entry name" value="ExeA_AAA_ATPase_DNA-bind"/>
</dbReference>
<feature type="domain" description="SPOR" evidence="2">
    <location>
        <begin position="501"/>
        <end position="579"/>
    </location>
</feature>
<dbReference type="InParanoid" id="A0A7X0MTR0"/>
<dbReference type="InterPro" id="IPR007730">
    <property type="entry name" value="SPOR-like_dom"/>
</dbReference>
<evidence type="ECO:0000259" key="2">
    <source>
        <dbReference type="PROSITE" id="PS51724"/>
    </source>
</evidence>
<dbReference type="InterPro" id="IPR049945">
    <property type="entry name" value="AAA_22"/>
</dbReference>
<dbReference type="Gene3D" id="3.30.70.1070">
    <property type="entry name" value="Sporulation related repeat"/>
    <property type="match status" value="1"/>
</dbReference>
<dbReference type="GO" id="GO:0016887">
    <property type="term" value="F:ATP hydrolysis activity"/>
    <property type="evidence" value="ECO:0007669"/>
    <property type="project" value="InterPro"/>
</dbReference>
<evidence type="ECO:0000256" key="1">
    <source>
        <dbReference type="SAM" id="MobiDB-lite"/>
    </source>
</evidence>
<gene>
    <name evidence="3" type="ORF">HNR48_000074</name>
</gene>
<proteinExistence type="predicted"/>
<dbReference type="AlphaFoldDB" id="A0A7X0MTR0"/>
<dbReference type="GO" id="GO:0042834">
    <property type="term" value="F:peptidoglycan binding"/>
    <property type="evidence" value="ECO:0007669"/>
    <property type="project" value="InterPro"/>
</dbReference>
<dbReference type="EMBL" id="JACHHT010000001">
    <property type="protein sequence ID" value="MBB6519796.1"/>
    <property type="molecule type" value="Genomic_DNA"/>
</dbReference>
<dbReference type="Proteomes" id="UP000528457">
    <property type="component" value="Unassembled WGS sequence"/>
</dbReference>
<dbReference type="PANTHER" id="PTHR35894:SF7">
    <property type="entry name" value="GENERAL SECRETION PATHWAY PROTEIN A-RELATED"/>
    <property type="match status" value="1"/>
</dbReference>